<comment type="caution">
    <text evidence="1">The sequence shown here is derived from an EMBL/GenBank/DDBJ whole genome shotgun (WGS) entry which is preliminary data.</text>
</comment>
<dbReference type="GeneID" id="63807464"/>
<dbReference type="EMBL" id="MCFD01000001">
    <property type="protein sequence ID" value="ORX74124.1"/>
    <property type="molecule type" value="Genomic_DNA"/>
</dbReference>
<keyword evidence="2" id="KW-1185">Reference proteome</keyword>
<evidence type="ECO:0000313" key="1">
    <source>
        <dbReference type="EMBL" id="ORX74124.1"/>
    </source>
</evidence>
<dbReference type="AlphaFoldDB" id="A0A1Y1WM05"/>
<accession>A0A1Y1WM05</accession>
<protein>
    <submittedName>
        <fullName evidence="1">Uncharacterized protein</fullName>
    </submittedName>
</protein>
<name>A0A1Y1WM05_9FUNG</name>
<evidence type="ECO:0000313" key="2">
    <source>
        <dbReference type="Proteomes" id="UP000193922"/>
    </source>
</evidence>
<gene>
    <name evidence="1" type="ORF">DL89DRAFT_299913</name>
</gene>
<sequence>MASTPSALPKAPSLGSDMAVSWADRFGASSAMDDDSGTEYFQAPPIGDLMRRFYSNKVDPETREAILTFFDYSYSQIPIIHPSTFIRRVVAKEVDPLLIDAIKAVSARYITANTGRIVDASEYSSSVLSQILFSLEAAITGSHPGAPNCSATPLRKRTCKLLLRANWDCYLSAFPSRLE</sequence>
<dbReference type="RefSeq" id="XP_040747335.1">
    <property type="nucleotide sequence ID" value="XM_040890816.1"/>
</dbReference>
<dbReference type="OrthoDB" id="39175at2759"/>
<dbReference type="Proteomes" id="UP000193922">
    <property type="component" value="Unassembled WGS sequence"/>
</dbReference>
<reference evidence="1 2" key="1">
    <citation type="submission" date="2016-07" db="EMBL/GenBank/DDBJ databases">
        <title>Pervasive Adenine N6-methylation of Active Genes in Fungi.</title>
        <authorList>
            <consortium name="DOE Joint Genome Institute"/>
            <person name="Mondo S.J."/>
            <person name="Dannebaum R.O."/>
            <person name="Kuo R.C."/>
            <person name="Labutti K."/>
            <person name="Haridas S."/>
            <person name="Kuo A."/>
            <person name="Salamov A."/>
            <person name="Ahrendt S.R."/>
            <person name="Lipzen A."/>
            <person name="Sullivan W."/>
            <person name="Andreopoulos W.B."/>
            <person name="Clum A."/>
            <person name="Lindquist E."/>
            <person name="Daum C."/>
            <person name="Ramamoorthy G.K."/>
            <person name="Gryganskyi A."/>
            <person name="Culley D."/>
            <person name="Magnuson J.K."/>
            <person name="James T.Y."/>
            <person name="O'Malley M.A."/>
            <person name="Stajich J.E."/>
            <person name="Spatafora J.W."/>
            <person name="Visel A."/>
            <person name="Grigoriev I.V."/>
        </authorList>
    </citation>
    <scope>NUCLEOTIDE SEQUENCE [LARGE SCALE GENOMIC DNA]</scope>
    <source>
        <strain evidence="1 2">ATCC 12442</strain>
    </source>
</reference>
<proteinExistence type="predicted"/>
<organism evidence="1 2">
    <name type="scientific">Linderina pennispora</name>
    <dbReference type="NCBI Taxonomy" id="61395"/>
    <lineage>
        <taxon>Eukaryota</taxon>
        <taxon>Fungi</taxon>
        <taxon>Fungi incertae sedis</taxon>
        <taxon>Zoopagomycota</taxon>
        <taxon>Kickxellomycotina</taxon>
        <taxon>Kickxellomycetes</taxon>
        <taxon>Kickxellales</taxon>
        <taxon>Kickxellaceae</taxon>
        <taxon>Linderina</taxon>
    </lineage>
</organism>